<comment type="similarity">
    <text evidence="3">In the central section; belongs to the 3-hydroxyacyl-CoA dehydrogenase family.</text>
</comment>
<comment type="caution">
    <text evidence="15">The sequence shown here is derived from an EMBL/GenBank/DDBJ whole genome shotgun (WGS) entry which is preliminary data.</text>
</comment>
<keyword evidence="10" id="KW-0443">Lipid metabolism</keyword>
<dbReference type="InterPro" id="IPR006108">
    <property type="entry name" value="3HC_DH_C"/>
</dbReference>
<dbReference type="OrthoDB" id="39812at2157"/>
<dbReference type="Proteomes" id="UP000614609">
    <property type="component" value="Unassembled WGS sequence"/>
</dbReference>
<organism evidence="15 17">
    <name type="scientific">Halarchaeum rubridurum</name>
    <dbReference type="NCBI Taxonomy" id="489911"/>
    <lineage>
        <taxon>Archaea</taxon>
        <taxon>Methanobacteriati</taxon>
        <taxon>Methanobacteriota</taxon>
        <taxon>Stenosarchaea group</taxon>
        <taxon>Halobacteria</taxon>
        <taxon>Halobacteriales</taxon>
        <taxon>Halobacteriaceae</taxon>
    </lineage>
</organism>
<evidence type="ECO:0000256" key="12">
    <source>
        <dbReference type="ARBA" id="ARBA00023268"/>
    </source>
</evidence>
<dbReference type="SUPFAM" id="SSF52096">
    <property type="entry name" value="ClpP/crotonase"/>
    <property type="match status" value="1"/>
</dbReference>
<keyword evidence="8 16" id="KW-0560">Oxidoreductase</keyword>
<evidence type="ECO:0000313" key="17">
    <source>
        <dbReference type="Proteomes" id="UP000614609"/>
    </source>
</evidence>
<dbReference type="GO" id="GO:0016509">
    <property type="term" value="F:long-chain (3S)-3-hydroxyacyl-CoA dehydrogenase (NAD+) activity"/>
    <property type="evidence" value="ECO:0007669"/>
    <property type="project" value="TreeGrafter"/>
</dbReference>
<dbReference type="GO" id="GO:0004300">
    <property type="term" value="F:enoyl-CoA hydratase activity"/>
    <property type="evidence" value="ECO:0007669"/>
    <property type="project" value="UniProtKB-EC"/>
</dbReference>
<dbReference type="FunFam" id="3.40.50.720:FF:000009">
    <property type="entry name" value="Fatty oxidation complex, alpha subunit"/>
    <property type="match status" value="1"/>
</dbReference>
<dbReference type="Gene3D" id="3.90.226.10">
    <property type="entry name" value="2-enoyl-CoA Hydratase, Chain A, domain 1"/>
    <property type="match status" value="1"/>
</dbReference>
<evidence type="ECO:0000256" key="7">
    <source>
        <dbReference type="ARBA" id="ARBA00022832"/>
    </source>
</evidence>
<dbReference type="EMBL" id="BMOO01000001">
    <property type="protein sequence ID" value="GGM54119.1"/>
    <property type="molecule type" value="Genomic_DNA"/>
</dbReference>
<keyword evidence="9" id="KW-0520">NAD</keyword>
<feature type="domain" description="3-hydroxyacyl-CoA dehydrogenase NAD binding" evidence="14">
    <location>
        <begin position="9"/>
        <end position="187"/>
    </location>
</feature>
<reference evidence="15" key="1">
    <citation type="journal article" date="2014" name="Int. J. Syst. Evol. Microbiol.">
        <title>Complete genome sequence of Corynebacterium casei LMG S-19264T (=DSM 44701T), isolated from a smear-ripened cheese.</title>
        <authorList>
            <consortium name="US DOE Joint Genome Institute (JGI-PGF)"/>
            <person name="Walter F."/>
            <person name="Albersmeier A."/>
            <person name="Kalinowski J."/>
            <person name="Ruckert C."/>
        </authorList>
    </citation>
    <scope>NUCLEOTIDE SEQUENCE</scope>
    <source>
        <strain evidence="15">JCM 16108</strain>
    </source>
</reference>
<evidence type="ECO:0000256" key="5">
    <source>
        <dbReference type="ARBA" id="ARBA00009463"/>
    </source>
</evidence>
<dbReference type="InterPro" id="IPR006180">
    <property type="entry name" value="3-OHacyl-CoA_DH_CS"/>
</dbReference>
<dbReference type="Pfam" id="PF00378">
    <property type="entry name" value="ECH_1"/>
    <property type="match status" value="1"/>
</dbReference>
<dbReference type="AlphaFoldDB" id="A0A830FWS3"/>
<evidence type="ECO:0000259" key="14">
    <source>
        <dbReference type="Pfam" id="PF02737"/>
    </source>
</evidence>
<dbReference type="InterPro" id="IPR050136">
    <property type="entry name" value="FA_oxidation_alpha_subunit"/>
</dbReference>
<dbReference type="PANTHER" id="PTHR43612">
    <property type="entry name" value="TRIFUNCTIONAL ENZYME SUBUNIT ALPHA"/>
    <property type="match status" value="1"/>
</dbReference>
<protein>
    <recommendedName>
        <fullName evidence="6">enoyl-CoA hydratase</fullName>
        <ecNumber evidence="6">4.2.1.17</ecNumber>
    </recommendedName>
</protein>
<keyword evidence="11 16" id="KW-0456">Lyase</keyword>
<dbReference type="Pfam" id="PF02737">
    <property type="entry name" value="3HCDH_N"/>
    <property type="match status" value="1"/>
</dbReference>
<dbReference type="SUPFAM" id="SSF51735">
    <property type="entry name" value="NAD(P)-binding Rossmann-fold domains"/>
    <property type="match status" value="1"/>
</dbReference>
<evidence type="ECO:0000256" key="2">
    <source>
        <dbReference type="ARBA" id="ARBA00005254"/>
    </source>
</evidence>
<dbReference type="InterPro" id="IPR036291">
    <property type="entry name" value="NAD(P)-bd_dom_sf"/>
</dbReference>
<reference evidence="16" key="3">
    <citation type="submission" date="2021-03" db="EMBL/GenBank/DDBJ databases">
        <title>Genomic Encyclopedia of Type Strains, Phase IV (KMG-IV): sequencing the most valuable type-strain genomes for metagenomic binning, comparative biology and taxonomic classification.</title>
        <authorList>
            <person name="Goeker M."/>
        </authorList>
    </citation>
    <scope>NUCLEOTIDE SEQUENCE</scope>
    <source>
        <strain evidence="16">DSM 22443</strain>
    </source>
</reference>
<keyword evidence="7" id="KW-0276">Fatty acid metabolism</keyword>
<dbReference type="EC" id="4.2.1.17" evidence="6"/>
<dbReference type="InterPro" id="IPR001753">
    <property type="entry name" value="Enoyl-CoA_hydra/iso"/>
</dbReference>
<dbReference type="SUPFAM" id="SSF48179">
    <property type="entry name" value="6-phosphogluconate dehydrogenase C-terminal domain-like"/>
    <property type="match status" value="2"/>
</dbReference>
<dbReference type="UniPathway" id="UPA00659"/>
<dbReference type="CDD" id="cd06558">
    <property type="entry name" value="crotonase-like"/>
    <property type="match status" value="1"/>
</dbReference>
<dbReference type="InterPro" id="IPR013328">
    <property type="entry name" value="6PGD_dom2"/>
</dbReference>
<comment type="similarity">
    <text evidence="2">Belongs to the enoyl-CoA hydratase/isomerase family.</text>
</comment>
<evidence type="ECO:0000256" key="3">
    <source>
        <dbReference type="ARBA" id="ARBA00007005"/>
    </source>
</evidence>
<evidence type="ECO:0000313" key="16">
    <source>
        <dbReference type="EMBL" id="MBP1953720.1"/>
    </source>
</evidence>
<dbReference type="PROSITE" id="PS00067">
    <property type="entry name" value="3HCDH"/>
    <property type="match status" value="1"/>
</dbReference>
<evidence type="ECO:0000256" key="11">
    <source>
        <dbReference type="ARBA" id="ARBA00023239"/>
    </source>
</evidence>
<evidence type="ECO:0000256" key="8">
    <source>
        <dbReference type="ARBA" id="ARBA00023002"/>
    </source>
</evidence>
<dbReference type="InterPro" id="IPR006176">
    <property type="entry name" value="3-OHacyl-CoA_DH_NAD-bd"/>
</dbReference>
<dbReference type="Gene3D" id="1.10.1040.10">
    <property type="entry name" value="N-(1-d-carboxylethyl)-l-norvaline Dehydrogenase, domain 2"/>
    <property type="match status" value="2"/>
</dbReference>
<evidence type="ECO:0000256" key="4">
    <source>
        <dbReference type="ARBA" id="ARBA00008750"/>
    </source>
</evidence>
<dbReference type="FunFam" id="3.90.226.10:FF:000009">
    <property type="entry name" value="Carnitinyl-CoA dehydratase"/>
    <property type="match status" value="1"/>
</dbReference>
<dbReference type="Gene3D" id="3.40.50.720">
    <property type="entry name" value="NAD(P)-binding Rossmann-like Domain"/>
    <property type="match status" value="1"/>
</dbReference>
<feature type="domain" description="3-hydroxyacyl-CoA dehydrogenase C-terminal" evidence="13">
    <location>
        <begin position="307"/>
        <end position="378"/>
    </location>
</feature>
<dbReference type="Proteomes" id="UP000765891">
    <property type="component" value="Unassembled WGS sequence"/>
</dbReference>
<dbReference type="GO" id="GO:0006635">
    <property type="term" value="P:fatty acid beta-oxidation"/>
    <property type="evidence" value="ECO:0007669"/>
    <property type="project" value="UniProtKB-UniPathway"/>
</dbReference>
<dbReference type="Pfam" id="PF00725">
    <property type="entry name" value="3HCDH"/>
    <property type="match status" value="2"/>
</dbReference>
<evidence type="ECO:0000256" key="9">
    <source>
        <dbReference type="ARBA" id="ARBA00023027"/>
    </source>
</evidence>
<keyword evidence="17" id="KW-1185">Reference proteome</keyword>
<dbReference type="InterPro" id="IPR008927">
    <property type="entry name" value="6-PGluconate_DH-like_C_sf"/>
</dbReference>
<dbReference type="InterPro" id="IPR029045">
    <property type="entry name" value="ClpP/crotonase-like_dom_sf"/>
</dbReference>
<feature type="domain" description="3-hydroxyacyl-CoA dehydrogenase C-terminal" evidence="13">
    <location>
        <begin position="191"/>
        <end position="286"/>
    </location>
</feature>
<gene>
    <name evidence="15" type="ORF">GCM10009017_00610</name>
    <name evidence="16" type="ORF">J2752_000601</name>
</gene>
<sequence>MDLEEVERVAVLGAGTMGHGIAEVAALAGFDVALRDIREEFVQAGYERAETSLSRLAERDELTSAEADAALERIEPVVELEAAVTDADVVIETVPEKRDVKRNVYREVDQYLGEDAILTTNTSALSITELSEVIDRPESFCGMHFFNPPVRMQLVEVTPGAHTHDETVETVMGLARAMGKTPMRVARDEPGFVVNRVVAPLLNEAAWLVHEGVASAEEVDATARYGIGLPNGVLRLADDIGLDVLSDVLGYLHEELGAAYEPCPLLLEHVEAGDLGEKTGAGFYEYDEDGQPVSEIPSDAVRDDVEERLLAVMANETAKLVGADAADPTEVDEALMLGAGFPEGPGKLADRAGLASLYETLAEARSDAPRYEPAEELVERAGAGENFHHEISDTDGDSFGDLTLDITDRVGHVTLDRPHRGNTVTRDLLDELVEAVETLEADPEVRAILLTGAGEGTFCVGADIQRIAGDADAIDGVELARQGQQAFAALEECDMPVVAGIDGDCFGGGMELAAAADLRVAGHDASLGQTEHDFGLLPGWGGTQRLPDLIGESRATEVILTANRYDAETMARYGFVNEVVETDAVEDEALELARDLAAGPPVAQRYTKRAIRAGRESRTAGLEVEAHAFGQLLNTEDLVEGVAAYLGDHEPTFEGK</sequence>
<reference evidence="15" key="2">
    <citation type="submission" date="2020-09" db="EMBL/GenBank/DDBJ databases">
        <authorList>
            <person name="Sun Q."/>
            <person name="Ohkuma M."/>
        </authorList>
    </citation>
    <scope>NUCLEOTIDE SEQUENCE</scope>
    <source>
        <strain evidence="15">JCM 16108</strain>
    </source>
</reference>
<comment type="similarity">
    <text evidence="4">In the N-terminal section; belongs to the enoyl-CoA hydratase/isomerase family.</text>
</comment>
<dbReference type="RefSeq" id="WP_188868988.1">
    <property type="nucleotide sequence ID" value="NZ_BMOO01000001.1"/>
</dbReference>
<evidence type="ECO:0000259" key="13">
    <source>
        <dbReference type="Pfam" id="PF00725"/>
    </source>
</evidence>
<evidence type="ECO:0000256" key="6">
    <source>
        <dbReference type="ARBA" id="ARBA00012076"/>
    </source>
</evidence>
<keyword evidence="12" id="KW-0511">Multifunctional enzyme</keyword>
<accession>A0A830FWS3</accession>
<dbReference type="GO" id="GO:0070403">
    <property type="term" value="F:NAD+ binding"/>
    <property type="evidence" value="ECO:0007669"/>
    <property type="project" value="InterPro"/>
</dbReference>
<evidence type="ECO:0000313" key="15">
    <source>
        <dbReference type="EMBL" id="GGM54119.1"/>
    </source>
</evidence>
<dbReference type="EMBL" id="JAGGKO010000001">
    <property type="protein sequence ID" value="MBP1953720.1"/>
    <property type="molecule type" value="Genomic_DNA"/>
</dbReference>
<evidence type="ECO:0000256" key="1">
    <source>
        <dbReference type="ARBA" id="ARBA00005005"/>
    </source>
</evidence>
<evidence type="ECO:0000256" key="10">
    <source>
        <dbReference type="ARBA" id="ARBA00023098"/>
    </source>
</evidence>
<dbReference type="PANTHER" id="PTHR43612:SF3">
    <property type="entry name" value="TRIFUNCTIONAL ENZYME SUBUNIT ALPHA, MITOCHONDRIAL"/>
    <property type="match status" value="1"/>
</dbReference>
<comment type="pathway">
    <text evidence="1">Lipid metabolism; fatty acid beta-oxidation.</text>
</comment>
<comment type="similarity">
    <text evidence="5">Belongs to the 3-hydroxyacyl-CoA dehydrogenase family.</text>
</comment>
<proteinExistence type="inferred from homology"/>
<name>A0A830FWS3_9EURY</name>